<dbReference type="PROSITE" id="PS51986">
    <property type="entry name" value="GS_BETA_GRASP"/>
    <property type="match status" value="1"/>
</dbReference>
<evidence type="ECO:0000256" key="4">
    <source>
        <dbReference type="ARBA" id="ARBA00012937"/>
    </source>
</evidence>
<evidence type="ECO:0000313" key="19">
    <source>
        <dbReference type="Proteomes" id="UP001174909"/>
    </source>
</evidence>
<evidence type="ECO:0000256" key="9">
    <source>
        <dbReference type="ARBA" id="ARBA00022741"/>
    </source>
</evidence>
<dbReference type="Pfam" id="PF00120">
    <property type="entry name" value="Gln-synt_C"/>
    <property type="match status" value="1"/>
</dbReference>
<sequence>DETARDYVLQTAEDADVKFVRLWFPDILGNLKGFAINAADLRDAIEEGVGFDGSAIESYARSDESDMRAFPDPNTFTLLPWRPQQNAVARMFCDIQRPGGESFGGDSRAVLKRNLEHLARMGYTYYVGTELEYFYLKDSGGTKKRKEAKPLDHGGYFDQLSSQPASDLRRDTVLNLAAMDVPVKYSHHEAAPSQHEIDLQYTDALAMADSVMTARLVVKELAQVQGVYATFMPKPIAGVNGSGMHIHQSLFQGENNAFFDEDDEHYLSEVGRKFIAGLLRHAPEITVVTNQWVNSYKRLVPGYEAPAYVSWSHVNRADLVRVPSYKPGYESSMRVEYRAPDPACNPYLAFSVMLAAGMKGIQEDYPAPLPIAENAASMSEAQRQALGIKTLPTSLGHAISLAEDSELLREALGDQIFPSFIQNKRREWGEYCSQVTNYEIEHYLQRL</sequence>
<evidence type="ECO:0000259" key="16">
    <source>
        <dbReference type="PROSITE" id="PS51986"/>
    </source>
</evidence>
<dbReference type="Pfam" id="PF03951">
    <property type="entry name" value="Gln-synt_N"/>
    <property type="match status" value="1"/>
</dbReference>
<feature type="domain" description="GS beta-grasp" evidence="16">
    <location>
        <begin position="15"/>
        <end position="100"/>
    </location>
</feature>
<evidence type="ECO:0000256" key="1">
    <source>
        <dbReference type="ARBA" id="ARBA00001946"/>
    </source>
</evidence>
<dbReference type="InterPro" id="IPR008146">
    <property type="entry name" value="Gln_synth_cat_dom"/>
</dbReference>
<gene>
    <name evidence="18" type="ORF">GBAR_LOCUS3656</name>
</gene>
<dbReference type="Gene3D" id="3.30.590.10">
    <property type="entry name" value="Glutamine synthetase/guanido kinase, catalytic domain"/>
    <property type="match status" value="1"/>
</dbReference>
<dbReference type="GO" id="GO:0005524">
    <property type="term" value="F:ATP binding"/>
    <property type="evidence" value="ECO:0007669"/>
    <property type="project" value="UniProtKB-KW"/>
</dbReference>
<dbReference type="SUPFAM" id="SSF54368">
    <property type="entry name" value="Glutamine synthetase, N-terminal domain"/>
    <property type="match status" value="1"/>
</dbReference>
<dbReference type="GO" id="GO:0004356">
    <property type="term" value="F:glutamine synthetase activity"/>
    <property type="evidence" value="ECO:0007669"/>
    <property type="project" value="UniProtKB-EC"/>
</dbReference>
<comment type="cofactor">
    <cofactor evidence="1">
        <name>Mg(2+)</name>
        <dbReference type="ChEBI" id="CHEBI:18420"/>
    </cofactor>
</comment>
<dbReference type="AlphaFoldDB" id="A0AA35W8Z5"/>
<evidence type="ECO:0000313" key="18">
    <source>
        <dbReference type="EMBL" id="CAI8003470.1"/>
    </source>
</evidence>
<dbReference type="EC" id="6.3.1.2" evidence="4"/>
<evidence type="ECO:0000256" key="10">
    <source>
        <dbReference type="ARBA" id="ARBA00022840"/>
    </source>
</evidence>
<dbReference type="SMART" id="SM01230">
    <property type="entry name" value="Gln-synt_C"/>
    <property type="match status" value="1"/>
</dbReference>
<dbReference type="PANTHER" id="PTHR43785:SF12">
    <property type="entry name" value="TYPE-1 GLUTAMINE SYNTHETASE 2"/>
    <property type="match status" value="1"/>
</dbReference>
<keyword evidence="9" id="KW-0547">Nucleotide-binding</keyword>
<keyword evidence="10" id="KW-0067">ATP-binding</keyword>
<evidence type="ECO:0000256" key="15">
    <source>
        <dbReference type="RuleBase" id="RU000384"/>
    </source>
</evidence>
<comment type="catalytic activity">
    <reaction evidence="13">
        <text>L-glutamate + NH4(+) + ATP = L-glutamine + ADP + phosphate + H(+)</text>
        <dbReference type="Rhea" id="RHEA:16169"/>
        <dbReference type="ChEBI" id="CHEBI:15378"/>
        <dbReference type="ChEBI" id="CHEBI:28938"/>
        <dbReference type="ChEBI" id="CHEBI:29985"/>
        <dbReference type="ChEBI" id="CHEBI:30616"/>
        <dbReference type="ChEBI" id="CHEBI:43474"/>
        <dbReference type="ChEBI" id="CHEBI:58359"/>
        <dbReference type="ChEBI" id="CHEBI:456216"/>
        <dbReference type="EC" id="6.3.1.2"/>
    </reaction>
</comment>
<dbReference type="GO" id="GO:0005737">
    <property type="term" value="C:cytoplasm"/>
    <property type="evidence" value="ECO:0007669"/>
    <property type="project" value="UniProtKB-SubCell"/>
</dbReference>
<keyword evidence="8" id="KW-0479">Metal-binding</keyword>
<dbReference type="GO" id="GO:0006542">
    <property type="term" value="P:glutamine biosynthetic process"/>
    <property type="evidence" value="ECO:0007669"/>
    <property type="project" value="InterPro"/>
</dbReference>
<dbReference type="EMBL" id="CASHTH010000521">
    <property type="protein sequence ID" value="CAI8003470.1"/>
    <property type="molecule type" value="Genomic_DNA"/>
</dbReference>
<dbReference type="InterPro" id="IPR014746">
    <property type="entry name" value="Gln_synth/guanido_kin_cat_dom"/>
</dbReference>
<evidence type="ECO:0000256" key="13">
    <source>
        <dbReference type="ARBA" id="ARBA00049436"/>
    </source>
</evidence>
<evidence type="ECO:0000256" key="6">
    <source>
        <dbReference type="ARBA" id="ARBA00022490"/>
    </source>
</evidence>
<dbReference type="NCBIfam" id="TIGR00653">
    <property type="entry name" value="GlnA"/>
    <property type="match status" value="1"/>
</dbReference>
<feature type="domain" description="GS catalytic" evidence="17">
    <location>
        <begin position="107"/>
        <end position="447"/>
    </location>
</feature>
<dbReference type="InterPro" id="IPR036651">
    <property type="entry name" value="Gln_synt_N_sf"/>
</dbReference>
<comment type="subcellular location">
    <subcellularLocation>
        <location evidence="2">Cytoplasm</location>
    </subcellularLocation>
</comment>
<dbReference type="GO" id="GO:0046872">
    <property type="term" value="F:metal ion binding"/>
    <property type="evidence" value="ECO:0007669"/>
    <property type="project" value="UniProtKB-KW"/>
</dbReference>
<evidence type="ECO:0000256" key="8">
    <source>
        <dbReference type="ARBA" id="ARBA00022723"/>
    </source>
</evidence>
<reference evidence="18" key="1">
    <citation type="submission" date="2023-03" db="EMBL/GenBank/DDBJ databases">
        <authorList>
            <person name="Steffen K."/>
            <person name="Cardenas P."/>
        </authorList>
    </citation>
    <scope>NUCLEOTIDE SEQUENCE</scope>
</reference>
<dbReference type="Gene3D" id="3.10.20.70">
    <property type="entry name" value="Glutamine synthetase, N-terminal domain"/>
    <property type="match status" value="1"/>
</dbReference>
<evidence type="ECO:0000256" key="5">
    <source>
        <dbReference type="ARBA" id="ARBA00021364"/>
    </source>
</evidence>
<dbReference type="InterPro" id="IPR008147">
    <property type="entry name" value="Gln_synt_N"/>
</dbReference>
<accession>A0AA35W8Z5</accession>
<evidence type="ECO:0000256" key="14">
    <source>
        <dbReference type="PROSITE-ProRule" id="PRU01330"/>
    </source>
</evidence>
<dbReference type="InterPro" id="IPR004809">
    <property type="entry name" value="Gln_synth_I"/>
</dbReference>
<evidence type="ECO:0000256" key="2">
    <source>
        <dbReference type="ARBA" id="ARBA00004496"/>
    </source>
</evidence>
<dbReference type="SUPFAM" id="SSF55931">
    <property type="entry name" value="Glutamine synthetase/guanido kinase"/>
    <property type="match status" value="1"/>
</dbReference>
<keyword evidence="6" id="KW-0963">Cytoplasm</keyword>
<proteinExistence type="inferred from homology"/>
<evidence type="ECO:0000259" key="17">
    <source>
        <dbReference type="PROSITE" id="PS51987"/>
    </source>
</evidence>
<evidence type="ECO:0000256" key="3">
    <source>
        <dbReference type="ARBA" id="ARBA00009897"/>
    </source>
</evidence>
<dbReference type="InterPro" id="IPR027303">
    <property type="entry name" value="Gln_synth_gly_rich_site"/>
</dbReference>
<evidence type="ECO:0000256" key="7">
    <source>
        <dbReference type="ARBA" id="ARBA00022598"/>
    </source>
</evidence>
<comment type="caution">
    <text evidence="18">The sequence shown here is derived from an EMBL/GenBank/DDBJ whole genome shotgun (WGS) entry which is preliminary data.</text>
</comment>
<evidence type="ECO:0000256" key="11">
    <source>
        <dbReference type="ARBA" id="ARBA00022842"/>
    </source>
</evidence>
<dbReference type="PANTHER" id="PTHR43785">
    <property type="entry name" value="GAMMA-GLUTAMYLPUTRESCINE SYNTHETASE"/>
    <property type="match status" value="1"/>
</dbReference>
<dbReference type="Proteomes" id="UP001174909">
    <property type="component" value="Unassembled WGS sequence"/>
</dbReference>
<organism evidence="18 19">
    <name type="scientific">Geodia barretti</name>
    <name type="common">Barrett's horny sponge</name>
    <dbReference type="NCBI Taxonomy" id="519541"/>
    <lineage>
        <taxon>Eukaryota</taxon>
        <taxon>Metazoa</taxon>
        <taxon>Porifera</taxon>
        <taxon>Demospongiae</taxon>
        <taxon>Heteroscleromorpha</taxon>
        <taxon>Tetractinellida</taxon>
        <taxon>Astrophorina</taxon>
        <taxon>Geodiidae</taxon>
        <taxon>Geodia</taxon>
    </lineage>
</organism>
<name>A0AA35W8Z5_GEOBA</name>
<dbReference type="PROSITE" id="PS00181">
    <property type="entry name" value="GLNA_ATP"/>
    <property type="match status" value="1"/>
</dbReference>
<protein>
    <recommendedName>
        <fullName evidence="5">Glutamine synthetase</fullName>
        <ecNumber evidence="4">6.3.1.2</ecNumber>
    </recommendedName>
    <alternativeName>
        <fullName evidence="12">Glutamate--ammonia ligase</fullName>
    </alternativeName>
</protein>
<keyword evidence="7" id="KW-0436">Ligase</keyword>
<evidence type="ECO:0000256" key="12">
    <source>
        <dbReference type="ARBA" id="ARBA00030668"/>
    </source>
</evidence>
<dbReference type="PROSITE" id="PS51987">
    <property type="entry name" value="GS_CATALYTIC"/>
    <property type="match status" value="1"/>
</dbReference>
<keyword evidence="11" id="KW-0460">Magnesium</keyword>
<keyword evidence="19" id="KW-1185">Reference proteome</keyword>
<comment type="similarity">
    <text evidence="3 14 15">Belongs to the glutamine synthetase family.</text>
</comment>
<feature type="non-terminal residue" evidence="18">
    <location>
        <position position="1"/>
    </location>
</feature>